<keyword evidence="7" id="KW-0539">Nucleus</keyword>
<keyword evidence="6" id="KW-0378">Hydrolase</keyword>
<keyword evidence="11" id="KW-1185">Reference proteome</keyword>
<dbReference type="GO" id="GO:0005634">
    <property type="term" value="C:nucleus"/>
    <property type="evidence" value="ECO:0007669"/>
    <property type="project" value="UniProtKB-SubCell"/>
</dbReference>
<evidence type="ECO:0000256" key="7">
    <source>
        <dbReference type="ARBA" id="ARBA00023242"/>
    </source>
</evidence>
<dbReference type="PANTHER" id="PTHR22930:SF267">
    <property type="entry name" value="NUCLEASE HARBI1-RELATED"/>
    <property type="match status" value="1"/>
</dbReference>
<evidence type="ECO:0000256" key="1">
    <source>
        <dbReference type="ARBA" id="ARBA00001968"/>
    </source>
</evidence>
<evidence type="ECO:0000256" key="8">
    <source>
        <dbReference type="SAM" id="MobiDB-lite"/>
    </source>
</evidence>
<dbReference type="Pfam" id="PF13359">
    <property type="entry name" value="DDE_Tnp_4"/>
    <property type="match status" value="1"/>
</dbReference>
<evidence type="ECO:0000256" key="3">
    <source>
        <dbReference type="ARBA" id="ARBA00006958"/>
    </source>
</evidence>
<dbReference type="EMBL" id="JALNTZ010000002">
    <property type="protein sequence ID" value="KAJ3662516.1"/>
    <property type="molecule type" value="Genomic_DNA"/>
</dbReference>
<gene>
    <name evidence="10" type="ORF">Zmor_006861</name>
</gene>
<comment type="cofactor">
    <cofactor evidence="1">
        <name>a divalent metal cation</name>
        <dbReference type="ChEBI" id="CHEBI:60240"/>
    </cofactor>
</comment>
<feature type="domain" description="DDE Tnp4" evidence="9">
    <location>
        <begin position="101"/>
        <end position="171"/>
    </location>
</feature>
<accession>A0AA38IXY5</accession>
<evidence type="ECO:0000256" key="6">
    <source>
        <dbReference type="ARBA" id="ARBA00022801"/>
    </source>
</evidence>
<evidence type="ECO:0000256" key="2">
    <source>
        <dbReference type="ARBA" id="ARBA00004123"/>
    </source>
</evidence>
<reference evidence="10" key="1">
    <citation type="journal article" date="2023" name="G3 (Bethesda)">
        <title>Whole genome assemblies of Zophobas morio and Tenebrio molitor.</title>
        <authorList>
            <person name="Kaur S."/>
            <person name="Stinson S.A."/>
            <person name="diCenzo G.C."/>
        </authorList>
    </citation>
    <scope>NUCLEOTIDE SEQUENCE</scope>
    <source>
        <strain evidence="10">QUZm001</strain>
    </source>
</reference>
<proteinExistence type="inferred from homology"/>
<dbReference type="GO" id="GO:0004518">
    <property type="term" value="F:nuclease activity"/>
    <property type="evidence" value="ECO:0007669"/>
    <property type="project" value="UniProtKB-KW"/>
</dbReference>
<dbReference type="Proteomes" id="UP001168821">
    <property type="component" value="Unassembled WGS sequence"/>
</dbReference>
<evidence type="ECO:0000256" key="4">
    <source>
        <dbReference type="ARBA" id="ARBA00022722"/>
    </source>
</evidence>
<keyword evidence="5" id="KW-0479">Metal-binding</keyword>
<comment type="subcellular location">
    <subcellularLocation>
        <location evidence="2">Nucleus</location>
    </subcellularLocation>
</comment>
<comment type="caution">
    <text evidence="10">The sequence shown here is derived from an EMBL/GenBank/DDBJ whole genome shotgun (WGS) entry which is preliminary data.</text>
</comment>
<dbReference type="GO" id="GO:0046872">
    <property type="term" value="F:metal ion binding"/>
    <property type="evidence" value="ECO:0007669"/>
    <property type="project" value="UniProtKB-KW"/>
</dbReference>
<dbReference type="AlphaFoldDB" id="A0AA38IXY5"/>
<dbReference type="PANTHER" id="PTHR22930">
    <property type="match status" value="1"/>
</dbReference>
<comment type="similarity">
    <text evidence="3">Belongs to the HARBI1 family.</text>
</comment>
<evidence type="ECO:0000313" key="10">
    <source>
        <dbReference type="EMBL" id="KAJ3662516.1"/>
    </source>
</evidence>
<name>A0AA38IXY5_9CUCU</name>
<dbReference type="InterPro" id="IPR045249">
    <property type="entry name" value="HARBI1-like"/>
</dbReference>
<evidence type="ECO:0000256" key="5">
    <source>
        <dbReference type="ARBA" id="ARBA00022723"/>
    </source>
</evidence>
<sequence length="221" mass="25081">MRELIKLLQPHLILGTHKTSKQHRILAVIRFFASSSYQRCVGQDCFVNLSQSQISLAITEVAAAIETHLGDFIGFPNPEEYAAIKTTYAYHQLFKTCYSPLQPYLITPVRNPADDTPEHRFNVAHRSARSCVERCIGVLKARFRCLIQERVLKYPPVKAGSFIKACAILHNFMVARNLPLPPEHEILEHMHDPGDNDDDDLLPEQPPNEARMINVALQNQS</sequence>
<evidence type="ECO:0000259" key="9">
    <source>
        <dbReference type="Pfam" id="PF13359"/>
    </source>
</evidence>
<feature type="region of interest" description="Disordered" evidence="8">
    <location>
        <begin position="186"/>
        <end position="209"/>
    </location>
</feature>
<keyword evidence="4" id="KW-0540">Nuclease</keyword>
<dbReference type="InterPro" id="IPR027806">
    <property type="entry name" value="HARBI1_dom"/>
</dbReference>
<evidence type="ECO:0000313" key="11">
    <source>
        <dbReference type="Proteomes" id="UP001168821"/>
    </source>
</evidence>
<dbReference type="GO" id="GO:0016787">
    <property type="term" value="F:hydrolase activity"/>
    <property type="evidence" value="ECO:0007669"/>
    <property type="project" value="UniProtKB-KW"/>
</dbReference>
<organism evidence="10 11">
    <name type="scientific">Zophobas morio</name>
    <dbReference type="NCBI Taxonomy" id="2755281"/>
    <lineage>
        <taxon>Eukaryota</taxon>
        <taxon>Metazoa</taxon>
        <taxon>Ecdysozoa</taxon>
        <taxon>Arthropoda</taxon>
        <taxon>Hexapoda</taxon>
        <taxon>Insecta</taxon>
        <taxon>Pterygota</taxon>
        <taxon>Neoptera</taxon>
        <taxon>Endopterygota</taxon>
        <taxon>Coleoptera</taxon>
        <taxon>Polyphaga</taxon>
        <taxon>Cucujiformia</taxon>
        <taxon>Tenebrionidae</taxon>
        <taxon>Zophobas</taxon>
    </lineage>
</organism>
<protein>
    <recommendedName>
        <fullName evidence="9">DDE Tnp4 domain-containing protein</fullName>
    </recommendedName>
</protein>